<organism evidence="2 3">
    <name type="scientific">Mytilus edulis</name>
    <name type="common">Blue mussel</name>
    <dbReference type="NCBI Taxonomy" id="6550"/>
    <lineage>
        <taxon>Eukaryota</taxon>
        <taxon>Metazoa</taxon>
        <taxon>Spiralia</taxon>
        <taxon>Lophotrochozoa</taxon>
        <taxon>Mollusca</taxon>
        <taxon>Bivalvia</taxon>
        <taxon>Autobranchia</taxon>
        <taxon>Pteriomorphia</taxon>
        <taxon>Mytilida</taxon>
        <taxon>Mytiloidea</taxon>
        <taxon>Mytilidae</taxon>
        <taxon>Mytilinae</taxon>
        <taxon>Mytilus</taxon>
    </lineage>
</organism>
<evidence type="ECO:0000313" key="2">
    <source>
        <dbReference type="EMBL" id="CAG2190738.1"/>
    </source>
</evidence>
<keyword evidence="1" id="KW-0732">Signal</keyword>
<evidence type="ECO:0000256" key="1">
    <source>
        <dbReference type="SAM" id="SignalP"/>
    </source>
</evidence>
<reference evidence="2" key="1">
    <citation type="submission" date="2021-03" db="EMBL/GenBank/DDBJ databases">
        <authorList>
            <person name="Bekaert M."/>
        </authorList>
    </citation>
    <scope>NUCLEOTIDE SEQUENCE</scope>
</reference>
<sequence>MKTILVCFTLMFLLEVQCKCQWNSFSPDDKSWYEQADGRWSEFSHNHNMKTFDHIHTVYPGEKAVVIQQEGLLPLIINSNAAYYGNNKFASGNWTSTSHWEGNWFPQYGGGYGFYSHSNNNWRESRNGYYVKTFQHIQTIHVDEFAVILHQRDNWAFVLTDDGAYYNRIRQVSGEWSHSCYWKGTRSDGTGLSEFRRISPNSWHEYTNGNYFKTFNEIQTVQDEGIVVVIQLNFQCSKPLILTKTSAYYENVKFANGHWDYQNTRWVGYRLSGGSVKFERIGTNWKEYKNENYLKTFQHVKQIRSDRAVVIMQQNCLRPLIVDDFGASYNGREFAFGNWNAGEIFDKCEIETSRGRRSVFDDPIVCELRQDKGNRIRVIFRGHPSAGRIEVVNNRLQREAMRAIGHLQLSDISREQRTVVHFDDLRIDVQGGFNVNGQRYANVQVQTNEQNSVTIAQVGCPINESVIRDVRRALLYSMDKNEILTLQYKHEQ</sequence>
<feature type="chain" id="PRO_5035941321" evidence="1">
    <location>
        <begin position="19"/>
        <end position="492"/>
    </location>
</feature>
<comment type="caution">
    <text evidence="2">The sequence shown here is derived from an EMBL/GenBank/DDBJ whole genome shotgun (WGS) entry which is preliminary data.</text>
</comment>
<dbReference type="PANTHER" id="PTHR34261">
    <property type="entry name" value="APC REGULATOR OF WNT-SIGNALING PATHWAY-RELATED"/>
    <property type="match status" value="1"/>
</dbReference>
<accession>A0A8S3Q8B4</accession>
<dbReference type="OrthoDB" id="6333890at2759"/>
<keyword evidence="3" id="KW-1185">Reference proteome</keyword>
<name>A0A8S3Q8B4_MYTED</name>
<dbReference type="PANTHER" id="PTHR34261:SF1">
    <property type="entry name" value="TUBULIN POLYMERIZATION-PROMOTING PROTEIN"/>
    <property type="match status" value="1"/>
</dbReference>
<gene>
    <name evidence="2" type="ORF">MEDL_6017</name>
</gene>
<protein>
    <submittedName>
        <fullName evidence="2">Uncharacterized protein</fullName>
    </submittedName>
</protein>
<proteinExistence type="predicted"/>
<dbReference type="Proteomes" id="UP000683360">
    <property type="component" value="Unassembled WGS sequence"/>
</dbReference>
<dbReference type="AlphaFoldDB" id="A0A8S3Q8B4"/>
<dbReference type="InterPro" id="IPR053358">
    <property type="entry name" value="Diff-assoc_signaling"/>
</dbReference>
<dbReference type="EMBL" id="CAJPWZ010000341">
    <property type="protein sequence ID" value="CAG2190738.1"/>
    <property type="molecule type" value="Genomic_DNA"/>
</dbReference>
<evidence type="ECO:0000313" key="3">
    <source>
        <dbReference type="Proteomes" id="UP000683360"/>
    </source>
</evidence>
<feature type="signal peptide" evidence="1">
    <location>
        <begin position="1"/>
        <end position="18"/>
    </location>
</feature>